<dbReference type="InterPro" id="IPR050418">
    <property type="entry name" value="D-iso_2-hydroxyacid_DH_PdxB"/>
</dbReference>
<evidence type="ECO:0000313" key="7">
    <source>
        <dbReference type="EMBL" id="MDQ0412327.1"/>
    </source>
</evidence>
<organism evidence="7 8">
    <name type="scientific">Mesobacillus stamsii</name>
    <dbReference type="NCBI Taxonomy" id="225347"/>
    <lineage>
        <taxon>Bacteria</taxon>
        <taxon>Bacillati</taxon>
        <taxon>Bacillota</taxon>
        <taxon>Bacilli</taxon>
        <taxon>Bacillales</taxon>
        <taxon>Bacillaceae</taxon>
        <taxon>Mesobacillus</taxon>
    </lineage>
</organism>
<evidence type="ECO:0000256" key="1">
    <source>
        <dbReference type="ARBA" id="ARBA00005854"/>
    </source>
</evidence>
<proteinExistence type="inferred from homology"/>
<dbReference type="PANTHER" id="PTHR43761:SF1">
    <property type="entry name" value="D-ISOMER SPECIFIC 2-HYDROXYACID DEHYDROGENASE CATALYTIC DOMAIN-CONTAINING PROTEIN-RELATED"/>
    <property type="match status" value="1"/>
</dbReference>
<comment type="similarity">
    <text evidence="1 4">Belongs to the D-isomer specific 2-hydroxyacid dehydrogenase family.</text>
</comment>
<comment type="caution">
    <text evidence="7">The sequence shown here is derived from an EMBL/GenBank/DDBJ whole genome shotgun (WGS) entry which is preliminary data.</text>
</comment>
<dbReference type="RefSeq" id="WP_307191163.1">
    <property type="nucleotide sequence ID" value="NZ_JAUSUN010000002.1"/>
</dbReference>
<reference evidence="7 8" key="1">
    <citation type="submission" date="2023-07" db="EMBL/GenBank/DDBJ databases">
        <title>Genomic Encyclopedia of Type Strains, Phase IV (KMG-IV): sequencing the most valuable type-strain genomes for metagenomic binning, comparative biology and taxonomic classification.</title>
        <authorList>
            <person name="Goeker M."/>
        </authorList>
    </citation>
    <scope>NUCLEOTIDE SEQUENCE [LARGE SCALE GENOMIC DNA]</scope>
    <source>
        <strain evidence="7 8">DSM 19598</strain>
    </source>
</reference>
<dbReference type="EMBL" id="JAUSUN010000002">
    <property type="protein sequence ID" value="MDQ0412327.1"/>
    <property type="molecule type" value="Genomic_DNA"/>
</dbReference>
<dbReference type="SUPFAM" id="SSF52283">
    <property type="entry name" value="Formate/glycerate dehydrogenase catalytic domain-like"/>
    <property type="match status" value="1"/>
</dbReference>
<dbReference type="Pfam" id="PF02826">
    <property type="entry name" value="2-Hacid_dh_C"/>
    <property type="match status" value="1"/>
</dbReference>
<dbReference type="Pfam" id="PF00389">
    <property type="entry name" value="2-Hacid_dh"/>
    <property type="match status" value="1"/>
</dbReference>
<feature type="domain" description="D-isomer specific 2-hydroxyacid dehydrogenase NAD-binding" evidence="6">
    <location>
        <begin position="118"/>
        <end position="294"/>
    </location>
</feature>
<evidence type="ECO:0000313" key="8">
    <source>
        <dbReference type="Proteomes" id="UP001242313"/>
    </source>
</evidence>
<dbReference type="Proteomes" id="UP001242313">
    <property type="component" value="Unassembled WGS sequence"/>
</dbReference>
<dbReference type="InterPro" id="IPR006140">
    <property type="entry name" value="D-isomer_DH_NAD-bd"/>
</dbReference>
<dbReference type="Gene3D" id="3.40.50.720">
    <property type="entry name" value="NAD(P)-binding Rossmann-like Domain"/>
    <property type="match status" value="2"/>
</dbReference>
<dbReference type="SUPFAM" id="SSF51735">
    <property type="entry name" value="NAD(P)-binding Rossmann-fold domains"/>
    <property type="match status" value="1"/>
</dbReference>
<dbReference type="PANTHER" id="PTHR43761">
    <property type="entry name" value="D-ISOMER SPECIFIC 2-HYDROXYACID DEHYDROGENASE FAMILY PROTEIN (AFU_ORTHOLOGUE AFUA_1G13630)"/>
    <property type="match status" value="1"/>
</dbReference>
<gene>
    <name evidence="7" type="ORF">J2S25_000507</name>
</gene>
<dbReference type="CDD" id="cd12177">
    <property type="entry name" value="2-Hacid_dh_12"/>
    <property type="match status" value="1"/>
</dbReference>
<keyword evidence="8" id="KW-1185">Reference proteome</keyword>
<dbReference type="InterPro" id="IPR036291">
    <property type="entry name" value="NAD(P)-bd_dom_sf"/>
</dbReference>
<name>A0ABU0FQZ5_9BACI</name>
<evidence type="ECO:0000256" key="3">
    <source>
        <dbReference type="ARBA" id="ARBA00023027"/>
    </source>
</evidence>
<evidence type="ECO:0000259" key="5">
    <source>
        <dbReference type="Pfam" id="PF00389"/>
    </source>
</evidence>
<dbReference type="InterPro" id="IPR029752">
    <property type="entry name" value="D-isomer_DH_CS1"/>
</dbReference>
<evidence type="ECO:0000256" key="4">
    <source>
        <dbReference type="RuleBase" id="RU003719"/>
    </source>
</evidence>
<dbReference type="InterPro" id="IPR006139">
    <property type="entry name" value="D-isomer_2_OHA_DH_cat_dom"/>
</dbReference>
<accession>A0ABU0FQZ5</accession>
<evidence type="ECO:0000259" key="6">
    <source>
        <dbReference type="Pfam" id="PF02826"/>
    </source>
</evidence>
<keyword evidence="3" id="KW-0520">NAD</keyword>
<keyword evidence="2 4" id="KW-0560">Oxidoreductase</keyword>
<feature type="domain" description="D-isomer specific 2-hydroxyacid dehydrogenase catalytic" evidence="5">
    <location>
        <begin position="20"/>
        <end position="321"/>
    </location>
</feature>
<dbReference type="PROSITE" id="PS00065">
    <property type="entry name" value="D_2_HYDROXYACID_DH_1"/>
    <property type="match status" value="1"/>
</dbReference>
<protein>
    <submittedName>
        <fullName evidence="7">Phosphoglycerate dehydrogenase-like enzyme</fullName>
    </submittedName>
</protein>
<evidence type="ECO:0000256" key="2">
    <source>
        <dbReference type="ARBA" id="ARBA00023002"/>
    </source>
</evidence>
<sequence length="333" mass="37289">MSNKNRIAIVNSSSFGLPFPEHLERLRQLGEIEKFTFDSEIDGKTLAKELKGFNMIIASITPFYTEEFFEHKDELKLIARHGIGYNNIDLEAAKAHHTIVSLVPALIERDAVAENNITNLLNVMRQTNKAHQKVLQDKWEERANFVGHGLSGKTAGVIGVGNIGSRVAEILHYGFRCEVLGYDPYRTSLELEAFGARKVELDELLQRSDVICLCANLNEFNYHMLSEKEFASMKDFVYLSNTARGALIKEDALVNALDNGKIAGFATDVLEEEPGRTDHPLLNFENVIITPHTSAYTMECLKGMGDKCVTDCEMMADGILPNRSIQTDSIYLK</sequence>